<feature type="compositionally biased region" description="Basic and acidic residues" evidence="7">
    <location>
        <begin position="133"/>
        <end position="142"/>
    </location>
</feature>
<dbReference type="InterPro" id="IPR051430">
    <property type="entry name" value="Fungal_TF_Env_Response"/>
</dbReference>
<dbReference type="GO" id="GO:0008270">
    <property type="term" value="F:zinc ion binding"/>
    <property type="evidence" value="ECO:0007669"/>
    <property type="project" value="InterPro"/>
</dbReference>
<evidence type="ECO:0000256" key="4">
    <source>
        <dbReference type="ARBA" id="ARBA00023125"/>
    </source>
</evidence>
<keyword evidence="2" id="KW-0862">Zinc</keyword>
<dbReference type="PANTHER" id="PTHR31944:SF129">
    <property type="entry name" value="ASPYRIDONES CLUSTER REGULATOR APDR-RELATED"/>
    <property type="match status" value="1"/>
</dbReference>
<dbReference type="AlphaFoldDB" id="A0A8J2NJC9"/>
<dbReference type="GO" id="GO:0000978">
    <property type="term" value="F:RNA polymerase II cis-regulatory region sequence-specific DNA binding"/>
    <property type="evidence" value="ECO:0007669"/>
    <property type="project" value="TreeGrafter"/>
</dbReference>
<dbReference type="GO" id="GO:0005634">
    <property type="term" value="C:nucleus"/>
    <property type="evidence" value="ECO:0007669"/>
    <property type="project" value="TreeGrafter"/>
</dbReference>
<accession>A0A8J2NJC9</accession>
<feature type="domain" description="Xylanolytic transcriptional activator regulatory" evidence="8">
    <location>
        <begin position="227"/>
        <end position="410"/>
    </location>
</feature>
<dbReference type="GO" id="GO:0001228">
    <property type="term" value="F:DNA-binding transcription activator activity, RNA polymerase II-specific"/>
    <property type="evidence" value="ECO:0007669"/>
    <property type="project" value="TreeGrafter"/>
</dbReference>
<evidence type="ECO:0000313" key="10">
    <source>
        <dbReference type="Proteomes" id="UP000693738"/>
    </source>
</evidence>
<feature type="compositionally biased region" description="Polar residues" evidence="7">
    <location>
        <begin position="79"/>
        <end position="131"/>
    </location>
</feature>
<evidence type="ECO:0000256" key="5">
    <source>
        <dbReference type="ARBA" id="ARBA00023163"/>
    </source>
</evidence>
<keyword evidence="6" id="KW-0539">Nucleus</keyword>
<dbReference type="PANTHER" id="PTHR31944">
    <property type="entry name" value="HEME-RESPONSIVE ZINC FINGER TRANSCRIPTION FACTOR HAP1"/>
    <property type="match status" value="1"/>
</dbReference>
<comment type="caution">
    <text evidence="9">The sequence shown here is derived from an EMBL/GenBank/DDBJ whole genome shotgun (WGS) entry which is preliminary data.</text>
</comment>
<proteinExistence type="predicted"/>
<keyword evidence="4" id="KW-0238">DNA-binding</keyword>
<sequence>MEQPVMHMQQNESLASLGPSNAHSSSYDQLMLGANVFDSRTQDMDLFNLDVAPMSDHGPIEFVDMDFFDLAEVSHFKSTSIESSSSLPNGSARSSLWTSASLPSTKTSDSRTSMQSSLYPSETVQSRGSLSQDDERNSTEHNDHYNDWYLPLSQCGKLSFVTESLSSDTVSLTPDTESVRLFFEKYKRLKKNVEKHHGNNTLFESLTATQTAAWDLLPPRSTCDVLLDSYIKTFESVLRIFHVPSFLRDYEHFWETSSSIDDTFASKLLLAIALGSTTLVSTESHQEQASRWILHAKEWLVRQTIKGARADLGMAQIACLLALTRHTHAQNVAPIEHDLTHIAVQLGLHREPRVHSPKMSAKEAEMRRRLWATMLELSMQVALDKGLPAPIAPESYDCDFPSSISDSDLYLGVEPQRDTSSSALTFLAQTQSIRLRILQLVNAPGSAKIYQESHSLAAELNTALSAGLTKLRSTCQTPPSYFQIKLVDLFTRPFVLALHEPFAEKASTKPEYYYSRRMRMEISAQLLAPAKDHRAYAALLAQGHGHFQTVHRQATMSLCLDLIREHEATSFPSLDSSCHRHLLDLLSGSVDAFQRRVRATGGAESTSEYILFSCAVAYMKALQQGNEGSDVDENILAAVKTGIAFCCDVMDVQRRRESSAVSRSDEQRAAEAGQLWMA</sequence>
<protein>
    <recommendedName>
        <fullName evidence="8">Xylanolytic transcriptional activator regulatory domain-containing protein</fullName>
    </recommendedName>
</protein>
<dbReference type="EMBL" id="CAJSTJ010000140">
    <property type="protein sequence ID" value="CAG7561050.1"/>
    <property type="molecule type" value="Genomic_DNA"/>
</dbReference>
<evidence type="ECO:0000256" key="2">
    <source>
        <dbReference type="ARBA" id="ARBA00022833"/>
    </source>
</evidence>
<evidence type="ECO:0000259" key="8">
    <source>
        <dbReference type="Pfam" id="PF04082"/>
    </source>
</evidence>
<evidence type="ECO:0000256" key="6">
    <source>
        <dbReference type="ARBA" id="ARBA00023242"/>
    </source>
</evidence>
<feature type="region of interest" description="Disordered" evidence="7">
    <location>
        <begin position="79"/>
        <end position="142"/>
    </location>
</feature>
<gene>
    <name evidence="9" type="ORF">FEQUK3_LOCUS6756</name>
</gene>
<feature type="compositionally biased region" description="Polar residues" evidence="7">
    <location>
        <begin position="8"/>
        <end position="21"/>
    </location>
</feature>
<evidence type="ECO:0000256" key="3">
    <source>
        <dbReference type="ARBA" id="ARBA00023015"/>
    </source>
</evidence>
<dbReference type="Proteomes" id="UP000693738">
    <property type="component" value="Unassembled WGS sequence"/>
</dbReference>
<dbReference type="InterPro" id="IPR007219">
    <property type="entry name" value="XnlR_reg_dom"/>
</dbReference>
<reference evidence="9" key="1">
    <citation type="submission" date="2021-05" db="EMBL/GenBank/DDBJ databases">
        <authorList>
            <person name="Khan N."/>
        </authorList>
    </citation>
    <scope>NUCLEOTIDE SEQUENCE</scope>
</reference>
<evidence type="ECO:0000256" key="7">
    <source>
        <dbReference type="SAM" id="MobiDB-lite"/>
    </source>
</evidence>
<feature type="region of interest" description="Disordered" evidence="7">
    <location>
        <begin position="1"/>
        <end position="21"/>
    </location>
</feature>
<evidence type="ECO:0000256" key="1">
    <source>
        <dbReference type="ARBA" id="ARBA00022723"/>
    </source>
</evidence>
<name>A0A8J2NJC9_FUSEQ</name>
<evidence type="ECO:0000313" key="9">
    <source>
        <dbReference type="EMBL" id="CAG7561050.1"/>
    </source>
</evidence>
<dbReference type="GO" id="GO:0006351">
    <property type="term" value="P:DNA-templated transcription"/>
    <property type="evidence" value="ECO:0007669"/>
    <property type="project" value="InterPro"/>
</dbReference>
<keyword evidence="5" id="KW-0804">Transcription</keyword>
<organism evidence="9 10">
    <name type="scientific">Fusarium equiseti</name>
    <name type="common">Fusarium scirpi</name>
    <dbReference type="NCBI Taxonomy" id="61235"/>
    <lineage>
        <taxon>Eukaryota</taxon>
        <taxon>Fungi</taxon>
        <taxon>Dikarya</taxon>
        <taxon>Ascomycota</taxon>
        <taxon>Pezizomycotina</taxon>
        <taxon>Sordariomycetes</taxon>
        <taxon>Hypocreomycetidae</taxon>
        <taxon>Hypocreales</taxon>
        <taxon>Nectriaceae</taxon>
        <taxon>Fusarium</taxon>
        <taxon>Fusarium incarnatum-equiseti species complex</taxon>
    </lineage>
</organism>
<dbReference type="CDD" id="cd12148">
    <property type="entry name" value="fungal_TF_MHR"/>
    <property type="match status" value="1"/>
</dbReference>
<dbReference type="Pfam" id="PF04082">
    <property type="entry name" value="Fungal_trans"/>
    <property type="match status" value="1"/>
</dbReference>
<keyword evidence="3" id="KW-0805">Transcription regulation</keyword>
<keyword evidence="1" id="KW-0479">Metal-binding</keyword>